<keyword evidence="4" id="KW-1185">Reference proteome</keyword>
<dbReference type="EMBL" id="MVFC01000011">
    <property type="protein sequence ID" value="OON78774.1"/>
    <property type="molecule type" value="Genomic_DNA"/>
</dbReference>
<dbReference type="RefSeq" id="WP_077968650.1">
    <property type="nucleotide sequence ID" value="NZ_CP045178.1"/>
</dbReference>
<dbReference type="STRING" id="83656.B1H18_15485"/>
<evidence type="ECO:0000313" key="3">
    <source>
        <dbReference type="EMBL" id="OON78774.1"/>
    </source>
</evidence>
<protein>
    <submittedName>
        <fullName evidence="3">GAF domain-containing protein</fullName>
    </submittedName>
</protein>
<dbReference type="InterPro" id="IPR005561">
    <property type="entry name" value="ANTAR"/>
</dbReference>
<feature type="compositionally biased region" description="Basic and acidic residues" evidence="1">
    <location>
        <begin position="1"/>
        <end position="10"/>
    </location>
</feature>
<dbReference type="InterPro" id="IPR029016">
    <property type="entry name" value="GAF-like_dom_sf"/>
</dbReference>
<dbReference type="InterPro" id="IPR003018">
    <property type="entry name" value="GAF"/>
</dbReference>
<organism evidence="3 4">
    <name type="scientific">Streptomyces tsukubensis</name>
    <dbReference type="NCBI Taxonomy" id="83656"/>
    <lineage>
        <taxon>Bacteria</taxon>
        <taxon>Bacillati</taxon>
        <taxon>Actinomycetota</taxon>
        <taxon>Actinomycetes</taxon>
        <taxon>Kitasatosporales</taxon>
        <taxon>Streptomycetaceae</taxon>
        <taxon>Streptomyces</taxon>
    </lineage>
</organism>
<dbReference type="OrthoDB" id="4075938at2"/>
<evidence type="ECO:0000259" key="2">
    <source>
        <dbReference type="SMART" id="SM01012"/>
    </source>
</evidence>
<feature type="domain" description="ANTAR" evidence="2">
    <location>
        <begin position="226"/>
        <end position="281"/>
    </location>
</feature>
<evidence type="ECO:0000256" key="1">
    <source>
        <dbReference type="SAM" id="MobiDB-lite"/>
    </source>
</evidence>
<comment type="caution">
    <text evidence="3">The sequence shown here is derived from an EMBL/GenBank/DDBJ whole genome shotgun (WGS) entry which is preliminary data.</text>
</comment>
<accession>A0A1V4A8U0</accession>
<dbReference type="GO" id="GO:0003723">
    <property type="term" value="F:RNA binding"/>
    <property type="evidence" value="ECO:0007669"/>
    <property type="project" value="InterPro"/>
</dbReference>
<name>A0A1V4A8U0_9ACTN</name>
<gene>
    <name evidence="3" type="ORF">B1H18_15485</name>
</gene>
<dbReference type="Gene3D" id="3.30.450.40">
    <property type="match status" value="1"/>
</dbReference>
<reference evidence="3 4" key="1">
    <citation type="submission" date="2017-02" db="EMBL/GenBank/DDBJ databases">
        <title>Draft Genome Sequence of Streptomyces tsukubaensis F601, a Producer of the immunosuppressant tacrolimus FK506.</title>
        <authorList>
            <person name="Zong G."/>
            <person name="Zhong C."/>
            <person name="Fu J."/>
            <person name="Qin R."/>
            <person name="Cao G."/>
        </authorList>
    </citation>
    <scope>NUCLEOTIDE SEQUENCE [LARGE SCALE GENOMIC DNA]</scope>
    <source>
        <strain evidence="3 4">F601</strain>
    </source>
</reference>
<dbReference type="AlphaFoldDB" id="A0A1V4A8U0"/>
<evidence type="ECO:0000313" key="4">
    <source>
        <dbReference type="Proteomes" id="UP000190539"/>
    </source>
</evidence>
<proteinExistence type="predicted"/>
<feature type="region of interest" description="Disordered" evidence="1">
    <location>
        <begin position="1"/>
        <end position="32"/>
    </location>
</feature>
<dbReference type="Proteomes" id="UP000190539">
    <property type="component" value="Unassembled WGS sequence"/>
</dbReference>
<sequence>MNPLRSEHGEGASPAESAWRRAALAHERADRAEASVARQERLLAETGQAVFAHLAEVQRRSAACHRSSARLQESFARKTEEWERDKGKAQPPRFMTGVAEACGVRSAALVLVGPDQAQLSVAASDEHSRSAQDLEYVLGEGPIRDVAAERTLVLASGEALERRWPRYGPALNSLGIASVAAAPLIVPGGCFGGLAVFDPQPGLVESDAFAEIVAALGRLILHGSEADRELYGGADYRPTVQQAAGMLSVRADCSVTDALALIKARAFTEEVTAEAVARRIVRGDLHSFEGTIR</sequence>
<dbReference type="SUPFAM" id="SSF55781">
    <property type="entry name" value="GAF domain-like"/>
    <property type="match status" value="1"/>
</dbReference>
<dbReference type="SMART" id="SM01012">
    <property type="entry name" value="ANTAR"/>
    <property type="match status" value="1"/>
</dbReference>
<dbReference type="Pfam" id="PF01590">
    <property type="entry name" value="GAF"/>
    <property type="match status" value="1"/>
</dbReference>